<gene>
    <name evidence="1" type="ORF">SAMN05660209_04949</name>
</gene>
<reference evidence="2" key="1">
    <citation type="submission" date="2016-10" db="EMBL/GenBank/DDBJ databases">
        <authorList>
            <person name="Varghese N."/>
            <person name="Submissions S."/>
        </authorList>
    </citation>
    <scope>NUCLEOTIDE SEQUENCE [LARGE SCALE GENOMIC DNA]</scope>
    <source>
        <strain evidence="2">DSM 45422</strain>
    </source>
</reference>
<sequence>MGTGTAGLLVHAAALDRVHRCASTPAELLAAVHGATVPR</sequence>
<dbReference type="AlphaFoldDB" id="A0A1H3QZ14"/>
<dbReference type="Proteomes" id="UP000198921">
    <property type="component" value="Unassembled WGS sequence"/>
</dbReference>
<evidence type="ECO:0000313" key="1">
    <source>
        <dbReference type="EMBL" id="SDZ18331.1"/>
    </source>
</evidence>
<dbReference type="EMBL" id="FNOT01000027">
    <property type="protein sequence ID" value="SDZ18331.1"/>
    <property type="molecule type" value="Genomic_DNA"/>
</dbReference>
<organism evidence="1 2">
    <name type="scientific">Geodermatophilus africanus</name>
    <dbReference type="NCBI Taxonomy" id="1137993"/>
    <lineage>
        <taxon>Bacteria</taxon>
        <taxon>Bacillati</taxon>
        <taxon>Actinomycetota</taxon>
        <taxon>Actinomycetes</taxon>
        <taxon>Geodermatophilales</taxon>
        <taxon>Geodermatophilaceae</taxon>
        <taxon>Geodermatophilus</taxon>
    </lineage>
</organism>
<evidence type="ECO:0000313" key="2">
    <source>
        <dbReference type="Proteomes" id="UP000198921"/>
    </source>
</evidence>
<keyword evidence="2" id="KW-1185">Reference proteome</keyword>
<name>A0A1H3QZ14_9ACTN</name>
<proteinExistence type="predicted"/>
<accession>A0A1H3QZ14</accession>
<protein>
    <submittedName>
        <fullName evidence="1">Uncharacterized protein</fullName>
    </submittedName>
</protein>